<evidence type="ECO:0000313" key="3">
    <source>
        <dbReference type="EMBL" id="KAG2515743.1"/>
    </source>
</evidence>
<dbReference type="Proteomes" id="UP000285883">
    <property type="component" value="Unassembled WGS sequence"/>
</dbReference>
<dbReference type="Proteomes" id="UP000285624">
    <property type="component" value="Unassembled WGS sequence"/>
</dbReference>
<dbReference type="EMBL" id="JPWV03000353">
    <property type="protein sequence ID" value="KAG2515743.1"/>
    <property type="molecule type" value="Genomic_DNA"/>
</dbReference>
<dbReference type="Pfam" id="PF00724">
    <property type="entry name" value="Oxidored_FMN"/>
    <property type="match status" value="1"/>
</dbReference>
<dbReference type="Proteomes" id="UP000785171">
    <property type="component" value="Unassembled WGS sequence"/>
</dbReference>
<dbReference type="AlphaFoldDB" id="A0A3R7J1U7"/>
<dbReference type="GO" id="GO:0016491">
    <property type="term" value="F:oxidoreductase activity"/>
    <property type="evidence" value="ECO:0007669"/>
    <property type="project" value="InterPro"/>
</dbReference>
<dbReference type="Gene3D" id="3.20.20.70">
    <property type="entry name" value="Aldolase class I"/>
    <property type="match status" value="1"/>
</dbReference>
<protein>
    <recommendedName>
        <fullName evidence="1">NADH:flavin oxidoreductase/NADH oxidase N-terminal domain-containing protein</fullName>
    </recommendedName>
</protein>
<evidence type="ECO:0000313" key="5">
    <source>
        <dbReference type="EMBL" id="RLN72068.1"/>
    </source>
</evidence>
<dbReference type="InterPro" id="IPR013785">
    <property type="entry name" value="Aldolase_TIM"/>
</dbReference>
<evidence type="ECO:0000313" key="2">
    <source>
        <dbReference type="EMBL" id="KAG2502671.1"/>
    </source>
</evidence>
<dbReference type="STRING" id="325452.A0A3R7J1U7"/>
<dbReference type="EMBL" id="MAYM02001543">
    <property type="protein sequence ID" value="RLN14828.1"/>
    <property type="molecule type" value="Genomic_DNA"/>
</dbReference>
<reference evidence="6 7" key="2">
    <citation type="submission" date="2018-07" db="EMBL/GenBank/DDBJ databases">
        <title>Genome sequencing of oomycete isolates from Chile give support for New Zealand origin for Phytophthora kernoviae and make available the first Nothophytophthora sp. genome.</title>
        <authorList>
            <person name="Studholme D.J."/>
            <person name="Sanfuentes E."/>
            <person name="Panda P."/>
            <person name="Hill R."/>
            <person name="Sambles C."/>
            <person name="Grant M."/>
            <person name="Williams N.M."/>
            <person name="Mcdougal R.L."/>
        </authorList>
    </citation>
    <scope>NUCLEOTIDE SEQUENCE [LARGE SCALE GENOMIC DNA]</scope>
    <source>
        <strain evidence="4">Chile2</strain>
        <strain evidence="5">Chile4</strain>
    </source>
</reference>
<evidence type="ECO:0000313" key="7">
    <source>
        <dbReference type="Proteomes" id="UP000285883"/>
    </source>
</evidence>
<reference evidence="2" key="1">
    <citation type="journal article" date="2015" name="Genom Data">
        <title>Genome sequences of six Phytophthora species associated with forests in New Zealand.</title>
        <authorList>
            <person name="Studholme D.J."/>
            <person name="McDougal R.L."/>
            <person name="Sambles C."/>
            <person name="Hansen E."/>
            <person name="Hardy G."/>
            <person name="Grant M."/>
            <person name="Ganley R.J."/>
            <person name="Williams N.M."/>
        </authorList>
    </citation>
    <scope>NUCLEOTIDE SEQUENCE</scope>
    <source>
        <strain evidence="3">NZFS 2646</strain>
        <strain evidence="2">NZFS 3630</strain>
    </source>
</reference>
<dbReference type="EMBL" id="JPWU03001232">
    <property type="protein sequence ID" value="KAG2502671.1"/>
    <property type="molecule type" value="Genomic_DNA"/>
</dbReference>
<dbReference type="Proteomes" id="UP000792063">
    <property type="component" value="Unassembled WGS sequence"/>
</dbReference>
<name>A0A3R7J1U7_9STRA</name>
<evidence type="ECO:0000313" key="6">
    <source>
        <dbReference type="Proteomes" id="UP000285624"/>
    </source>
</evidence>
<accession>A0A3R7J1U7</accession>
<evidence type="ECO:0000259" key="1">
    <source>
        <dbReference type="Pfam" id="PF00724"/>
    </source>
</evidence>
<gene>
    <name evidence="4" type="ORF">BBI17_009779</name>
    <name evidence="5" type="ORF">BBO99_00009925</name>
    <name evidence="3" type="ORF">JM16_007467</name>
    <name evidence="2" type="ORF">JM18_009826</name>
</gene>
<feature type="domain" description="NADH:flavin oxidoreductase/NADH oxidase N-terminal" evidence="1">
    <location>
        <begin position="41"/>
        <end position="134"/>
    </location>
</feature>
<dbReference type="EMBL" id="MBDN02001383">
    <property type="protein sequence ID" value="RLN72068.1"/>
    <property type="molecule type" value="Genomic_DNA"/>
</dbReference>
<evidence type="ECO:0000313" key="4">
    <source>
        <dbReference type="EMBL" id="RLN14828.1"/>
    </source>
</evidence>
<dbReference type="InterPro" id="IPR045247">
    <property type="entry name" value="Oye-like"/>
</dbReference>
<dbReference type="GO" id="GO:0010181">
    <property type="term" value="F:FMN binding"/>
    <property type="evidence" value="ECO:0007669"/>
    <property type="project" value="InterPro"/>
</dbReference>
<dbReference type="PANTHER" id="PTHR22893:SF91">
    <property type="entry name" value="NADPH DEHYDROGENASE 2-RELATED"/>
    <property type="match status" value="1"/>
</dbReference>
<dbReference type="InterPro" id="IPR001155">
    <property type="entry name" value="OxRdtase_FMN_N"/>
</dbReference>
<sequence length="140" mass="14952">MNSRPRIWKYCSLSSAPAASASTMTTAKLYSAVTLGGNKSPVQLKHRVAMAPLTCVRTGDAGVHMDLAAQYYSQCATDGGLLISEATDISTTARGYFSAPGLFHQELVKGWKPVTKAVHDKGGKIFAQLLHTGRVDDPLN</sequence>
<organism evidence="5 6">
    <name type="scientific">Phytophthora kernoviae</name>
    <dbReference type="NCBI Taxonomy" id="325452"/>
    <lineage>
        <taxon>Eukaryota</taxon>
        <taxon>Sar</taxon>
        <taxon>Stramenopiles</taxon>
        <taxon>Oomycota</taxon>
        <taxon>Peronosporomycetes</taxon>
        <taxon>Peronosporales</taxon>
        <taxon>Peronosporaceae</taxon>
        <taxon>Phytophthora</taxon>
    </lineage>
</organism>
<keyword evidence="6" id="KW-1185">Reference proteome</keyword>
<dbReference type="PANTHER" id="PTHR22893">
    <property type="entry name" value="NADH OXIDOREDUCTASE-RELATED"/>
    <property type="match status" value="1"/>
</dbReference>
<reference evidence="2" key="3">
    <citation type="submission" date="2020-06" db="EMBL/GenBank/DDBJ databases">
        <authorList>
            <person name="Studholme D.J."/>
        </authorList>
    </citation>
    <scope>NUCLEOTIDE SEQUENCE</scope>
    <source>
        <strain evidence="3">NZFS 2646</strain>
        <strain evidence="2">NZFS 3630</strain>
    </source>
</reference>
<comment type="caution">
    <text evidence="5">The sequence shown here is derived from an EMBL/GenBank/DDBJ whole genome shotgun (WGS) entry which is preliminary data.</text>
</comment>
<proteinExistence type="predicted"/>
<dbReference type="SUPFAM" id="SSF51395">
    <property type="entry name" value="FMN-linked oxidoreductases"/>
    <property type="match status" value="1"/>
</dbReference>